<dbReference type="Pfam" id="PF00098">
    <property type="entry name" value="zf-CCHC"/>
    <property type="match status" value="1"/>
</dbReference>
<keyword evidence="1" id="KW-0862">Zinc</keyword>
<reference evidence="4" key="1">
    <citation type="submission" date="2021-04" db="EMBL/GenBank/DDBJ databases">
        <authorList>
            <person name="Tunstrom K."/>
        </authorList>
    </citation>
    <scope>NUCLEOTIDE SEQUENCE</scope>
</reference>
<evidence type="ECO:0000256" key="2">
    <source>
        <dbReference type="SAM" id="MobiDB-lite"/>
    </source>
</evidence>
<accession>A0A8S3XH76</accession>
<feature type="compositionally biased region" description="Basic residues" evidence="2">
    <location>
        <begin position="78"/>
        <end position="88"/>
    </location>
</feature>
<evidence type="ECO:0000313" key="4">
    <source>
        <dbReference type="EMBL" id="CAG5014259.1"/>
    </source>
</evidence>
<gene>
    <name evidence="4" type="ORF">PAPOLLO_LOCUS16119</name>
</gene>
<keyword evidence="1" id="KW-0863">Zinc-finger</keyword>
<dbReference type="AlphaFoldDB" id="A0A8S3XH76"/>
<dbReference type="SMART" id="SM00343">
    <property type="entry name" value="ZnF_C2HC"/>
    <property type="match status" value="2"/>
</dbReference>
<dbReference type="InterPro" id="IPR001878">
    <property type="entry name" value="Znf_CCHC"/>
</dbReference>
<feature type="domain" description="CCHC-type" evidence="3">
    <location>
        <begin position="35"/>
        <end position="48"/>
    </location>
</feature>
<organism evidence="4 5">
    <name type="scientific">Parnassius apollo</name>
    <name type="common">Apollo butterfly</name>
    <name type="synonym">Papilio apollo</name>
    <dbReference type="NCBI Taxonomy" id="110799"/>
    <lineage>
        <taxon>Eukaryota</taxon>
        <taxon>Metazoa</taxon>
        <taxon>Ecdysozoa</taxon>
        <taxon>Arthropoda</taxon>
        <taxon>Hexapoda</taxon>
        <taxon>Insecta</taxon>
        <taxon>Pterygota</taxon>
        <taxon>Neoptera</taxon>
        <taxon>Endopterygota</taxon>
        <taxon>Lepidoptera</taxon>
        <taxon>Glossata</taxon>
        <taxon>Ditrysia</taxon>
        <taxon>Papilionoidea</taxon>
        <taxon>Papilionidae</taxon>
        <taxon>Parnassiinae</taxon>
        <taxon>Parnassini</taxon>
        <taxon>Parnassius</taxon>
        <taxon>Parnassius</taxon>
    </lineage>
</organism>
<name>A0A8S3XH76_PARAO</name>
<keyword evidence="5" id="KW-1185">Reference proteome</keyword>
<sequence length="88" mass="9573">MGGEVSPGSLQFFRCLEKGHVRAKCTADVDLNDLCYRCGQSGHKAALCTAAFNCSLYSAAERPAEHRVGVGPVGRLPARPRLKTKRKR</sequence>
<keyword evidence="1" id="KW-0479">Metal-binding</keyword>
<dbReference type="GO" id="GO:0008270">
    <property type="term" value="F:zinc ion binding"/>
    <property type="evidence" value="ECO:0007669"/>
    <property type="project" value="UniProtKB-KW"/>
</dbReference>
<dbReference type="OrthoDB" id="427960at2759"/>
<proteinExistence type="predicted"/>
<dbReference type="GO" id="GO:0003676">
    <property type="term" value="F:nucleic acid binding"/>
    <property type="evidence" value="ECO:0007669"/>
    <property type="project" value="InterPro"/>
</dbReference>
<dbReference type="Proteomes" id="UP000691718">
    <property type="component" value="Unassembled WGS sequence"/>
</dbReference>
<feature type="region of interest" description="Disordered" evidence="2">
    <location>
        <begin position="69"/>
        <end position="88"/>
    </location>
</feature>
<evidence type="ECO:0000256" key="1">
    <source>
        <dbReference type="PROSITE-ProRule" id="PRU00047"/>
    </source>
</evidence>
<dbReference type="PROSITE" id="PS50158">
    <property type="entry name" value="ZF_CCHC"/>
    <property type="match status" value="1"/>
</dbReference>
<dbReference type="EMBL" id="CAJQZP010001060">
    <property type="protein sequence ID" value="CAG5014259.1"/>
    <property type="molecule type" value="Genomic_DNA"/>
</dbReference>
<evidence type="ECO:0000313" key="5">
    <source>
        <dbReference type="Proteomes" id="UP000691718"/>
    </source>
</evidence>
<comment type="caution">
    <text evidence="4">The sequence shown here is derived from an EMBL/GenBank/DDBJ whole genome shotgun (WGS) entry which is preliminary data.</text>
</comment>
<evidence type="ECO:0000259" key="3">
    <source>
        <dbReference type="PROSITE" id="PS50158"/>
    </source>
</evidence>
<protein>
    <submittedName>
        <fullName evidence="4">(apollo) hypothetical protein</fullName>
    </submittedName>
</protein>